<comment type="similarity">
    <text evidence="3">Belongs to the IspD/TarI cytidylyltransferase family. IspD subfamily.</text>
</comment>
<keyword evidence="5" id="KW-1185">Reference proteome</keyword>
<dbReference type="SUPFAM" id="SSF53448">
    <property type="entry name" value="Nucleotide-diphospho-sugar transferases"/>
    <property type="match status" value="1"/>
</dbReference>
<comment type="catalytic activity">
    <reaction evidence="3">
        <text>2-C-methyl-D-erythritol 4-phosphate + CTP + H(+) = 4-CDP-2-C-methyl-D-erythritol + diphosphate</text>
        <dbReference type="Rhea" id="RHEA:13429"/>
        <dbReference type="ChEBI" id="CHEBI:15378"/>
        <dbReference type="ChEBI" id="CHEBI:33019"/>
        <dbReference type="ChEBI" id="CHEBI:37563"/>
        <dbReference type="ChEBI" id="CHEBI:57823"/>
        <dbReference type="ChEBI" id="CHEBI:58262"/>
        <dbReference type="EC" id="2.7.7.60"/>
    </reaction>
</comment>
<sequence length="223" mass="24942">MKYYAIIVAGGSGSRMNATLPKQFLLLNGKPVLMHTIEAFHYSDLKPEIILVLNQDYHSLWSELCLNHHFDIPCAIVSNGVERFHSVKNGLSLVDEGSIVAVHDAVRPVISNELITKVFNLAERSGTAIPVVTSKDSVRKREGDATVSLNRQDVLLVQTPQAFKYSLLKTAYDQQFTRDFTDDACVVEKAGVEISVTEGSYKNIKITFPEDLELAELYLRKKE</sequence>
<evidence type="ECO:0000313" key="4">
    <source>
        <dbReference type="EMBL" id="MFD2164275.1"/>
    </source>
</evidence>
<dbReference type="CDD" id="cd02516">
    <property type="entry name" value="CDP-ME_synthetase"/>
    <property type="match status" value="1"/>
</dbReference>
<dbReference type="InterPro" id="IPR050088">
    <property type="entry name" value="IspD/TarI_cytidylyltransf_bact"/>
</dbReference>
<keyword evidence="1 3" id="KW-0808">Transferase</keyword>
<dbReference type="PANTHER" id="PTHR32125:SF4">
    <property type="entry name" value="2-C-METHYL-D-ERYTHRITOL 4-PHOSPHATE CYTIDYLYLTRANSFERASE, CHLOROPLASTIC"/>
    <property type="match status" value="1"/>
</dbReference>
<dbReference type="GO" id="GO:0050518">
    <property type="term" value="F:2-C-methyl-D-erythritol 4-phosphate cytidylyltransferase activity"/>
    <property type="evidence" value="ECO:0007669"/>
    <property type="project" value="UniProtKB-EC"/>
</dbReference>
<protein>
    <recommendedName>
        <fullName evidence="3">2-C-methyl-D-erythritol 4-phosphate cytidylyltransferase</fullName>
        <ecNumber evidence="3">2.7.7.60</ecNumber>
    </recommendedName>
    <alternativeName>
        <fullName evidence="3">4-diphosphocytidyl-2C-methyl-D-erythritol synthase</fullName>
    </alternativeName>
    <alternativeName>
        <fullName evidence="3">MEP cytidylyltransferase</fullName>
        <shortName evidence="3">MCT</shortName>
    </alternativeName>
</protein>
<name>A0ABW4ZR63_9SPHI</name>
<dbReference type="HAMAP" id="MF_00108">
    <property type="entry name" value="IspD"/>
    <property type="match status" value="1"/>
</dbReference>
<dbReference type="Pfam" id="PF01128">
    <property type="entry name" value="IspD"/>
    <property type="match status" value="1"/>
</dbReference>
<dbReference type="PANTHER" id="PTHR32125">
    <property type="entry name" value="2-C-METHYL-D-ERYTHRITOL 4-PHOSPHATE CYTIDYLYLTRANSFERASE, CHLOROPLASTIC"/>
    <property type="match status" value="1"/>
</dbReference>
<organism evidence="4 5">
    <name type="scientific">Paradesertivirga mongoliensis</name>
    <dbReference type="NCBI Taxonomy" id="2100740"/>
    <lineage>
        <taxon>Bacteria</taxon>
        <taxon>Pseudomonadati</taxon>
        <taxon>Bacteroidota</taxon>
        <taxon>Sphingobacteriia</taxon>
        <taxon>Sphingobacteriales</taxon>
        <taxon>Sphingobacteriaceae</taxon>
        <taxon>Paradesertivirga</taxon>
    </lineage>
</organism>
<gene>
    <name evidence="3" type="primary">ispD</name>
    <name evidence="4" type="ORF">ACFSJU_17835</name>
</gene>
<comment type="pathway">
    <text evidence="3">Isoprenoid biosynthesis; isopentenyl diphosphate biosynthesis via DXP pathway; isopentenyl diphosphate from 1-deoxy-D-xylulose 5-phosphate: step 2/6.</text>
</comment>
<feature type="site" description="Positions MEP for the nucleophilic attack" evidence="3">
    <location>
        <position position="205"/>
    </location>
</feature>
<dbReference type="EC" id="2.7.7.60" evidence="3"/>
<dbReference type="Gene3D" id="3.90.550.10">
    <property type="entry name" value="Spore Coat Polysaccharide Biosynthesis Protein SpsA, Chain A"/>
    <property type="match status" value="1"/>
</dbReference>
<feature type="site" description="Transition state stabilizer" evidence="3">
    <location>
        <position position="15"/>
    </location>
</feature>
<proteinExistence type="inferred from homology"/>
<dbReference type="NCBIfam" id="NF001186">
    <property type="entry name" value="PRK00155.2-3"/>
    <property type="match status" value="1"/>
</dbReference>
<evidence type="ECO:0000256" key="3">
    <source>
        <dbReference type="HAMAP-Rule" id="MF_00108"/>
    </source>
</evidence>
<dbReference type="Proteomes" id="UP001597387">
    <property type="component" value="Unassembled WGS sequence"/>
</dbReference>
<accession>A0ABW4ZR63</accession>
<evidence type="ECO:0000313" key="5">
    <source>
        <dbReference type="Proteomes" id="UP001597387"/>
    </source>
</evidence>
<dbReference type="RefSeq" id="WP_255904219.1">
    <property type="nucleotide sequence ID" value="NZ_JAFMZO010000004.1"/>
</dbReference>
<dbReference type="NCBIfam" id="TIGR00453">
    <property type="entry name" value="ispD"/>
    <property type="match status" value="1"/>
</dbReference>
<dbReference type="InterPro" id="IPR034683">
    <property type="entry name" value="IspD/TarI"/>
</dbReference>
<evidence type="ECO:0000256" key="1">
    <source>
        <dbReference type="ARBA" id="ARBA00022679"/>
    </source>
</evidence>
<comment type="function">
    <text evidence="3">Catalyzes the formation of 4-diphosphocytidyl-2-C-methyl-D-erythritol from CTP and 2-C-methyl-D-erythritol 4-phosphate (MEP).</text>
</comment>
<evidence type="ECO:0000256" key="2">
    <source>
        <dbReference type="ARBA" id="ARBA00022695"/>
    </source>
</evidence>
<keyword evidence="2 3" id="KW-0548">Nucleotidyltransferase</keyword>
<dbReference type="InterPro" id="IPR001228">
    <property type="entry name" value="IspD"/>
</dbReference>
<feature type="site" description="Positions MEP for the nucleophilic attack" evidence="3">
    <location>
        <position position="151"/>
    </location>
</feature>
<keyword evidence="3" id="KW-0414">Isoprene biosynthesis</keyword>
<comment type="caution">
    <text evidence="4">The sequence shown here is derived from an EMBL/GenBank/DDBJ whole genome shotgun (WGS) entry which is preliminary data.</text>
</comment>
<reference evidence="5" key="1">
    <citation type="journal article" date="2019" name="Int. J. Syst. Evol. Microbiol.">
        <title>The Global Catalogue of Microorganisms (GCM) 10K type strain sequencing project: providing services to taxonomists for standard genome sequencing and annotation.</title>
        <authorList>
            <consortium name="The Broad Institute Genomics Platform"/>
            <consortium name="The Broad Institute Genome Sequencing Center for Infectious Disease"/>
            <person name="Wu L."/>
            <person name="Ma J."/>
        </authorList>
    </citation>
    <scope>NUCLEOTIDE SEQUENCE [LARGE SCALE GENOMIC DNA]</scope>
    <source>
        <strain evidence="5">KCTC 42217</strain>
    </source>
</reference>
<feature type="site" description="Transition state stabilizer" evidence="3">
    <location>
        <position position="22"/>
    </location>
</feature>
<dbReference type="InterPro" id="IPR029044">
    <property type="entry name" value="Nucleotide-diphossugar_trans"/>
</dbReference>
<dbReference type="EMBL" id="JBHUHZ010000003">
    <property type="protein sequence ID" value="MFD2164275.1"/>
    <property type="molecule type" value="Genomic_DNA"/>
</dbReference>